<dbReference type="InterPro" id="IPR032466">
    <property type="entry name" value="Metal_Hydrolase"/>
</dbReference>
<dbReference type="EMBL" id="JADZGI010000004">
    <property type="protein sequence ID" value="MBH0114664.1"/>
    <property type="molecule type" value="Genomic_DNA"/>
</dbReference>
<sequence length="438" mass="44953">MKRILALTAALGALACPLAASAQNIAITNATLAKGDGSEPVEGASVVVQNGKVVAAGVGIALPAGIETVDGTGKWVTPGLYSALTDLGLWDVQAVGDSNDTAADESPFNASLDVVPALNPSSQHIAVSREGGVTRASVTPHPGNSIFSGQGALIDLGADAAIVDNARAFQFVVLGETGARLAGGSRVASQVVLRNALREAKALVGTPAGAERASDAMLTHADAAALGPVVKGEQPLYVMAERASDIRAVLALKSEFPALKLVLVGATEGWLVAPEIAASGVPVITAPMRDLPEQFEVLGSTQSNIGRMVQAGVKVAIGMFAGDNQPRWATEQAGNMVALTRMPGATGLTWAQAFAAITSIPAEISGMGGKDGGKTEGVLAPGAVGDVVLWDGDPLELSSAPVSVWIDGVKQPFDSHQARLRERYQNLDRTYMPKAYDW</sequence>
<evidence type="ECO:0000313" key="2">
    <source>
        <dbReference type="EMBL" id="MBH0114664.1"/>
    </source>
</evidence>
<keyword evidence="3" id="KW-1185">Reference proteome</keyword>
<dbReference type="InterPro" id="IPR051781">
    <property type="entry name" value="Metallo-dep_Hydrolase"/>
</dbReference>
<dbReference type="RefSeq" id="WP_197166330.1">
    <property type="nucleotide sequence ID" value="NZ_JADZGI010000004.1"/>
</dbReference>
<accession>A0A931HF69</accession>
<proteinExistence type="predicted"/>
<dbReference type="PANTHER" id="PTHR43135:SF3">
    <property type="entry name" value="ALPHA-D-RIBOSE 1-METHYLPHOSPHONATE 5-TRIPHOSPHATE DIPHOSPHATASE"/>
    <property type="match status" value="1"/>
</dbReference>
<gene>
    <name evidence="2" type="ORF">I5E68_17080</name>
</gene>
<evidence type="ECO:0000256" key="1">
    <source>
        <dbReference type="SAM" id="SignalP"/>
    </source>
</evidence>
<dbReference type="SUPFAM" id="SSF51556">
    <property type="entry name" value="Metallo-dependent hydrolases"/>
    <property type="match status" value="1"/>
</dbReference>
<dbReference type="Gene3D" id="2.30.40.10">
    <property type="entry name" value="Urease, subunit C, domain 1"/>
    <property type="match status" value="1"/>
</dbReference>
<reference evidence="2" key="1">
    <citation type="submission" date="2020-11" db="EMBL/GenBank/DDBJ databases">
        <title>Novosphingobium aureum sp. nov., a marine bacterium isolated from sediment of a salt flat.</title>
        <authorList>
            <person name="Yoo Y."/>
            <person name="Kim J.-J."/>
        </authorList>
    </citation>
    <scope>NUCLEOTIDE SEQUENCE</scope>
    <source>
        <strain evidence="2">YJ-S2-02</strain>
    </source>
</reference>
<dbReference type="Proteomes" id="UP000617634">
    <property type="component" value="Unassembled WGS sequence"/>
</dbReference>
<dbReference type="SUPFAM" id="SSF51338">
    <property type="entry name" value="Composite domain of metallo-dependent hydrolases"/>
    <property type="match status" value="1"/>
</dbReference>
<feature type="chain" id="PRO_5038082970" evidence="1">
    <location>
        <begin position="23"/>
        <end position="438"/>
    </location>
</feature>
<dbReference type="InterPro" id="IPR011059">
    <property type="entry name" value="Metal-dep_hydrolase_composite"/>
</dbReference>
<dbReference type="Gene3D" id="3.20.20.140">
    <property type="entry name" value="Metal-dependent hydrolases"/>
    <property type="match status" value="1"/>
</dbReference>
<comment type="caution">
    <text evidence="2">The sequence shown here is derived from an EMBL/GenBank/DDBJ whole genome shotgun (WGS) entry which is preliminary data.</text>
</comment>
<name>A0A931HF69_9SPHN</name>
<dbReference type="PROSITE" id="PS51257">
    <property type="entry name" value="PROKAR_LIPOPROTEIN"/>
    <property type="match status" value="1"/>
</dbReference>
<protein>
    <submittedName>
        <fullName evidence="2">Amidohydrolase</fullName>
    </submittedName>
</protein>
<dbReference type="GO" id="GO:0016810">
    <property type="term" value="F:hydrolase activity, acting on carbon-nitrogen (but not peptide) bonds"/>
    <property type="evidence" value="ECO:0007669"/>
    <property type="project" value="InterPro"/>
</dbReference>
<evidence type="ECO:0000313" key="3">
    <source>
        <dbReference type="Proteomes" id="UP000617634"/>
    </source>
</evidence>
<keyword evidence="1" id="KW-0732">Signal</keyword>
<feature type="signal peptide" evidence="1">
    <location>
        <begin position="1"/>
        <end position="22"/>
    </location>
</feature>
<dbReference type="PANTHER" id="PTHR43135">
    <property type="entry name" value="ALPHA-D-RIBOSE 1-METHYLPHOSPHONATE 5-TRIPHOSPHATE DIPHOSPHATASE"/>
    <property type="match status" value="1"/>
</dbReference>
<organism evidence="2 3">
    <name type="scientific">Novosphingobium aureum</name>
    <dbReference type="NCBI Taxonomy" id="2792964"/>
    <lineage>
        <taxon>Bacteria</taxon>
        <taxon>Pseudomonadati</taxon>
        <taxon>Pseudomonadota</taxon>
        <taxon>Alphaproteobacteria</taxon>
        <taxon>Sphingomonadales</taxon>
        <taxon>Sphingomonadaceae</taxon>
        <taxon>Novosphingobium</taxon>
    </lineage>
</organism>
<dbReference type="AlphaFoldDB" id="A0A931HF69"/>